<keyword evidence="4" id="KW-0808">Transferase</keyword>
<comment type="catalytic activity">
    <reaction evidence="1">
        <text>[(1-&gt;4)-alpha-D-glucosyl](n) + ADP-alpha-D-glucose = [(1-&gt;4)-alpha-D-glucosyl](n+1) + ADP + H(+)</text>
        <dbReference type="Rhea" id="RHEA:18189"/>
        <dbReference type="Rhea" id="RHEA-COMP:9584"/>
        <dbReference type="Rhea" id="RHEA-COMP:9587"/>
        <dbReference type="ChEBI" id="CHEBI:15378"/>
        <dbReference type="ChEBI" id="CHEBI:15444"/>
        <dbReference type="ChEBI" id="CHEBI:57498"/>
        <dbReference type="ChEBI" id="CHEBI:456216"/>
        <dbReference type="EC" id="2.4.1.21"/>
    </reaction>
</comment>
<evidence type="ECO:0000313" key="6">
    <source>
        <dbReference type="EMBL" id="AIA93630.1"/>
    </source>
</evidence>
<dbReference type="InterPro" id="IPR013534">
    <property type="entry name" value="Starch_synth_cat_dom"/>
</dbReference>
<dbReference type="Pfam" id="PF08323">
    <property type="entry name" value="Glyco_transf_5"/>
    <property type="match status" value="1"/>
</dbReference>
<reference evidence="6" key="1">
    <citation type="journal article" date="2013" name="Environ. Microbiol.">
        <title>Seasonally variable intestinal metagenomes of the red palm weevil (Rhynchophorus ferrugineus).</title>
        <authorList>
            <person name="Jia S."/>
            <person name="Zhang X."/>
            <person name="Zhang G."/>
            <person name="Yin A."/>
            <person name="Zhang S."/>
            <person name="Li F."/>
            <person name="Wang L."/>
            <person name="Zhao D."/>
            <person name="Yun Q."/>
            <person name="Tala"/>
            <person name="Wang J."/>
            <person name="Sun G."/>
            <person name="Baabdullah M."/>
            <person name="Yu X."/>
            <person name="Hu S."/>
            <person name="Al-Mssallem I.S."/>
            <person name="Yu J."/>
        </authorList>
    </citation>
    <scope>NUCLEOTIDE SEQUENCE</scope>
</reference>
<dbReference type="EC" id="2.4.1.21" evidence="2"/>
<evidence type="ECO:0000259" key="5">
    <source>
        <dbReference type="Pfam" id="PF08323"/>
    </source>
</evidence>
<name>A0A060CKM7_9LACO</name>
<evidence type="ECO:0000256" key="1">
    <source>
        <dbReference type="ARBA" id="ARBA00001478"/>
    </source>
</evidence>
<dbReference type="SUPFAM" id="SSF53756">
    <property type="entry name" value="UDP-Glycosyltransferase/glycogen phosphorylase"/>
    <property type="match status" value="1"/>
</dbReference>
<protein>
    <recommendedName>
        <fullName evidence="2">starch synthase</fullName>
        <ecNumber evidence="2">2.4.1.21</ecNumber>
    </recommendedName>
</protein>
<dbReference type="EMBL" id="KF126283">
    <property type="protein sequence ID" value="AIA93630.1"/>
    <property type="molecule type" value="Genomic_DNA"/>
</dbReference>
<accession>A0A060CKM7</accession>
<evidence type="ECO:0000256" key="2">
    <source>
        <dbReference type="ARBA" id="ARBA00012588"/>
    </source>
</evidence>
<organism evidence="6">
    <name type="scientific">uncultured Lactobacillus sp</name>
    <dbReference type="NCBI Taxonomy" id="153152"/>
    <lineage>
        <taxon>Bacteria</taxon>
        <taxon>Bacillati</taxon>
        <taxon>Bacillota</taxon>
        <taxon>Bacilli</taxon>
        <taxon>Lactobacillales</taxon>
        <taxon>Lactobacillaceae</taxon>
        <taxon>Lactobacillus</taxon>
        <taxon>environmental samples</taxon>
    </lineage>
</organism>
<evidence type="ECO:0000256" key="3">
    <source>
        <dbReference type="ARBA" id="ARBA00022676"/>
    </source>
</evidence>
<dbReference type="GO" id="GO:0009011">
    <property type="term" value="F:alpha-1,4-glucan glucosyltransferase (ADP-glucose donor) activity"/>
    <property type="evidence" value="ECO:0007669"/>
    <property type="project" value="UniProtKB-EC"/>
</dbReference>
<evidence type="ECO:0000256" key="4">
    <source>
        <dbReference type="ARBA" id="ARBA00022679"/>
    </source>
</evidence>
<dbReference type="AlphaFoldDB" id="A0A060CKM7"/>
<dbReference type="Gene3D" id="3.40.50.2000">
    <property type="entry name" value="Glycogen Phosphorylase B"/>
    <property type="match status" value="1"/>
</dbReference>
<proteinExistence type="predicted"/>
<sequence length="64" mass="7742">MLVGEINIVESKTLTLNDVQYYFIDNEYYFNRPELYGYYDDGERFAFYQMAVIEMMEKVNSFPI</sequence>
<keyword evidence="3" id="KW-0328">Glycosyltransferase</keyword>
<feature type="domain" description="Starch synthase catalytic" evidence="5">
    <location>
        <begin position="8"/>
        <end position="60"/>
    </location>
</feature>